<proteinExistence type="predicted"/>
<evidence type="ECO:0000313" key="2">
    <source>
        <dbReference type="EMBL" id="CAB4182522.1"/>
    </source>
</evidence>
<dbReference type="EMBL" id="LR797031">
    <property type="protein sequence ID" value="CAB4182522.1"/>
    <property type="molecule type" value="Genomic_DNA"/>
</dbReference>
<accession>A0A6J5QG39</accession>
<reference evidence="2" key="1">
    <citation type="submission" date="2020-05" db="EMBL/GenBank/DDBJ databases">
        <authorList>
            <person name="Chiriac C."/>
            <person name="Salcher M."/>
            <person name="Ghai R."/>
            <person name="Kavagutti S V."/>
        </authorList>
    </citation>
    <scope>NUCLEOTIDE SEQUENCE</scope>
</reference>
<dbReference type="EMBL" id="LR797473">
    <property type="protein sequence ID" value="CAB4218922.1"/>
    <property type="molecule type" value="Genomic_DNA"/>
</dbReference>
<dbReference type="EMBL" id="LR797290">
    <property type="protein sequence ID" value="CAB4199621.1"/>
    <property type="molecule type" value="Genomic_DNA"/>
</dbReference>
<evidence type="ECO:0000313" key="4">
    <source>
        <dbReference type="EMBL" id="CAB4213446.1"/>
    </source>
</evidence>
<evidence type="ECO:0000313" key="6">
    <source>
        <dbReference type="EMBL" id="CAB5228268.1"/>
    </source>
</evidence>
<gene>
    <name evidence="2" type="ORF">UFOVP1093_4</name>
    <name evidence="3" type="ORF">UFOVP1340_3</name>
    <name evidence="4" type="ORF">UFOVP1448_20</name>
    <name evidence="6" type="ORF">UFOVP1538_15</name>
    <name evidence="5" type="ORF">UFOVP1600_46</name>
    <name evidence="1" type="ORF">UFOVP569_47</name>
</gene>
<dbReference type="EMBL" id="LR797396">
    <property type="protein sequence ID" value="CAB4213446.1"/>
    <property type="molecule type" value="Genomic_DNA"/>
</dbReference>
<name>A0A6J5QG39_9CAUD</name>
<organism evidence="2">
    <name type="scientific">uncultured Caudovirales phage</name>
    <dbReference type="NCBI Taxonomy" id="2100421"/>
    <lineage>
        <taxon>Viruses</taxon>
        <taxon>Duplodnaviria</taxon>
        <taxon>Heunggongvirae</taxon>
        <taxon>Uroviricota</taxon>
        <taxon>Caudoviricetes</taxon>
        <taxon>Peduoviridae</taxon>
        <taxon>Maltschvirus</taxon>
        <taxon>Maltschvirus maltsch</taxon>
    </lineage>
</organism>
<evidence type="ECO:0000313" key="1">
    <source>
        <dbReference type="EMBL" id="CAB4150575.1"/>
    </source>
</evidence>
<evidence type="ECO:0000313" key="5">
    <source>
        <dbReference type="EMBL" id="CAB4218922.1"/>
    </source>
</evidence>
<dbReference type="EMBL" id="LR796542">
    <property type="protein sequence ID" value="CAB4150575.1"/>
    <property type="molecule type" value="Genomic_DNA"/>
</dbReference>
<evidence type="ECO:0000313" key="3">
    <source>
        <dbReference type="EMBL" id="CAB4199621.1"/>
    </source>
</evidence>
<protein>
    <submittedName>
        <fullName evidence="2">Uncharacterized protein</fullName>
    </submittedName>
</protein>
<sequence>MDKPQVELNYTQEGEWMLTHWEKYRPFRHGTVPAGHIHQFVITMMETMTPIAWVVLKPIEKSDYLDRLR</sequence>
<dbReference type="EMBL" id="LR798387">
    <property type="protein sequence ID" value="CAB5228268.1"/>
    <property type="molecule type" value="Genomic_DNA"/>
</dbReference>